<dbReference type="Gene3D" id="2.60.40.3650">
    <property type="match status" value="1"/>
</dbReference>
<evidence type="ECO:0000259" key="1">
    <source>
        <dbReference type="SMART" id="SM00228"/>
    </source>
</evidence>
<dbReference type="Gene3D" id="2.30.42.10">
    <property type="match status" value="1"/>
</dbReference>
<dbReference type="InterPro" id="IPR027268">
    <property type="entry name" value="Peptidase_M4/M1_CTD_sf"/>
</dbReference>
<dbReference type="InterPro" id="IPR007963">
    <property type="entry name" value="Peptidase_M61_catalytic"/>
</dbReference>
<dbReference type="PIRSF" id="PIRSF016493">
    <property type="entry name" value="Glycyl_aminpptds"/>
    <property type="match status" value="1"/>
</dbReference>
<dbReference type="InterPro" id="IPR024191">
    <property type="entry name" value="Peptidase_M61"/>
</dbReference>
<dbReference type="SUPFAM" id="SSF50156">
    <property type="entry name" value="PDZ domain-like"/>
    <property type="match status" value="1"/>
</dbReference>
<dbReference type="SUPFAM" id="SSF55486">
    <property type="entry name" value="Metalloproteases ('zincins'), catalytic domain"/>
    <property type="match status" value="1"/>
</dbReference>
<proteinExistence type="predicted"/>
<gene>
    <name evidence="2" type="ORF">RI845_18535</name>
</gene>
<protein>
    <submittedName>
        <fullName evidence="2">PDZ domain-containing protein</fullName>
    </submittedName>
</protein>
<feature type="domain" description="PDZ" evidence="1">
    <location>
        <begin position="489"/>
        <end position="558"/>
    </location>
</feature>
<dbReference type="InterPro" id="IPR001478">
    <property type="entry name" value="PDZ"/>
</dbReference>
<accession>A0ABY9TIS7</accession>
<dbReference type="Pfam" id="PF17899">
    <property type="entry name" value="Peptidase_M61_N"/>
    <property type="match status" value="1"/>
</dbReference>
<dbReference type="InterPro" id="IPR036034">
    <property type="entry name" value="PDZ_sf"/>
</dbReference>
<name>A0ABY9TIS7_9GAMM</name>
<sequence>MTTIAYRISASNPNAHQFTVTIDIPSHEHSQLTLSLPSWLPGSYMIRDFAKNIITFNASMAQQPIEFCKTDKQTWVLTTNGAAVRVEYDIYAFDLSVRTAFLDNQRGFFNGSSTFLEVQELAEHPCSLQIIKPEGLNNWKVATGLPRANGTEIYQFGDYIADNYQHLIDCPVELGDFDVIEFDVANVPHYLVFAGRHFGDRERLKNDIAKLCQHHIDLFGEAPFSEYWFITNLLGNGFGGLEHKNSTVLVASRFDLPNPNKPEELSDNYKTFLSLCSHEYFHAWNVCRIKPEEFVPYDLSKEVHTNQLWAYEGITSYFDDFSLFRAGIIPFKDYLTILSKTMTRVYRGQGELKQSVSDSSFDTWTKFYKQGPDAVNNIVSYYTKGSLIALWLDLTIREHSKGKFSLDNLMKTLWLEHGKTGIGTNEKHFINIANQLCDSDISEQFTQLLHRANRVPLEQLLAQVGVTFERAPYKKLNSFDGENKSSYKPYLGAFYKQTPAGLKVTVVEQSSPAEQAGLSVDDVIIAVDNLKVSDKSLQSLLDHTPENQQLDCHVFRDDKLLKLPLTVIDTPKLAVQLTVENEQLVKNWQRII</sequence>
<dbReference type="InterPro" id="IPR040756">
    <property type="entry name" value="Peptidase_M61_N"/>
</dbReference>
<dbReference type="RefSeq" id="WP_348387655.1">
    <property type="nucleotide sequence ID" value="NZ_CP134146.1"/>
</dbReference>
<dbReference type="Pfam" id="PF13180">
    <property type="entry name" value="PDZ_2"/>
    <property type="match status" value="1"/>
</dbReference>
<evidence type="ECO:0000313" key="3">
    <source>
        <dbReference type="Proteomes" id="UP001248581"/>
    </source>
</evidence>
<organism evidence="2 3">
    <name type="scientific">Thalassotalea nanhaiensis</name>
    <dbReference type="NCBI Taxonomy" id="3065648"/>
    <lineage>
        <taxon>Bacteria</taxon>
        <taxon>Pseudomonadati</taxon>
        <taxon>Pseudomonadota</taxon>
        <taxon>Gammaproteobacteria</taxon>
        <taxon>Alteromonadales</taxon>
        <taxon>Colwelliaceae</taxon>
        <taxon>Thalassotalea</taxon>
    </lineage>
</organism>
<reference evidence="3" key="1">
    <citation type="submission" date="2023-09" db="EMBL/GenBank/DDBJ databases">
        <authorList>
            <person name="Li S."/>
            <person name="Li X."/>
            <person name="Zhang C."/>
            <person name="Zhao Z."/>
        </authorList>
    </citation>
    <scope>NUCLEOTIDE SEQUENCE [LARGE SCALE GENOMIC DNA]</scope>
    <source>
        <strain evidence="3">SQ345</strain>
    </source>
</reference>
<keyword evidence="3" id="KW-1185">Reference proteome</keyword>
<dbReference type="SMART" id="SM00228">
    <property type="entry name" value="PDZ"/>
    <property type="match status" value="1"/>
</dbReference>
<dbReference type="EMBL" id="CP134146">
    <property type="protein sequence ID" value="WNC68499.1"/>
    <property type="molecule type" value="Genomic_DNA"/>
</dbReference>
<evidence type="ECO:0000313" key="2">
    <source>
        <dbReference type="EMBL" id="WNC68499.1"/>
    </source>
</evidence>
<dbReference type="Gene3D" id="1.10.390.10">
    <property type="entry name" value="Neutral Protease Domain 2"/>
    <property type="match status" value="1"/>
</dbReference>
<dbReference type="Proteomes" id="UP001248581">
    <property type="component" value="Chromosome"/>
</dbReference>
<dbReference type="Pfam" id="PF05299">
    <property type="entry name" value="Peptidase_M61"/>
    <property type="match status" value="1"/>
</dbReference>